<dbReference type="EMBL" id="JADCKB010000001">
    <property type="protein sequence ID" value="MBE5038953.1"/>
    <property type="molecule type" value="Genomic_DNA"/>
</dbReference>
<evidence type="ECO:0000313" key="4">
    <source>
        <dbReference type="EMBL" id="MBE5038953.1"/>
    </source>
</evidence>
<dbReference type="PANTHER" id="PTHR10584">
    <property type="entry name" value="SUGAR KINASE"/>
    <property type="match status" value="1"/>
</dbReference>
<sequence>MKKILCVGSVTADVMVKPADSIPEPGTLQSVESISVHTGGCASNAAMDLAKIGVPVRLCCRLGNDRFGDFVKETAQEAGVDISAVVQRDAPQTTVSVVCVQSNGERSFLYYPGSAGAFCTEDIPESAADGCEIVFVAGAMLLSGFDGNPCGTFLQKMQEAGKYTALDTGWDFEDIWLPKLKDVLPHLDLFMPSYDEAVKLSGCTEVSEMVRFFKKCGAKNLVIKMGKDGAYLSPQHGEAQVLPAFSGLTVKDTTGAGDAFCAGFLTGIARGEDFYRCGILANAAGAHCVMELGASAGIPPLKQIEEFIASYGIEKEGSL</sequence>
<dbReference type="InterPro" id="IPR002173">
    <property type="entry name" value="Carboh/pur_kinase_PfkB_CS"/>
</dbReference>
<dbReference type="InterPro" id="IPR029056">
    <property type="entry name" value="Ribokinase-like"/>
</dbReference>
<organism evidence="4 5">
    <name type="scientific">Ructibacterium gallinarum</name>
    <dbReference type="NCBI Taxonomy" id="2779355"/>
    <lineage>
        <taxon>Bacteria</taxon>
        <taxon>Bacillati</taxon>
        <taxon>Bacillota</taxon>
        <taxon>Clostridia</taxon>
        <taxon>Eubacteriales</taxon>
        <taxon>Oscillospiraceae</taxon>
        <taxon>Ructibacterium</taxon>
    </lineage>
</organism>
<evidence type="ECO:0000256" key="1">
    <source>
        <dbReference type="ARBA" id="ARBA00022679"/>
    </source>
</evidence>
<dbReference type="RefSeq" id="WP_226391513.1">
    <property type="nucleotide sequence ID" value="NZ_JADCKB010000001.1"/>
</dbReference>
<evidence type="ECO:0000259" key="3">
    <source>
        <dbReference type="Pfam" id="PF00294"/>
    </source>
</evidence>
<comment type="caution">
    <text evidence="4">The sequence shown here is derived from an EMBL/GenBank/DDBJ whole genome shotgun (WGS) entry which is preliminary data.</text>
</comment>
<feature type="domain" description="Carbohydrate kinase PfkB" evidence="3">
    <location>
        <begin position="1"/>
        <end position="299"/>
    </location>
</feature>
<accession>A0A9D5RAB7</accession>
<keyword evidence="2 4" id="KW-0418">Kinase</keyword>
<gene>
    <name evidence="4" type="ORF">INF28_00530</name>
</gene>
<dbReference type="GO" id="GO:0005829">
    <property type="term" value="C:cytosol"/>
    <property type="evidence" value="ECO:0007669"/>
    <property type="project" value="TreeGrafter"/>
</dbReference>
<keyword evidence="1" id="KW-0808">Transferase</keyword>
<reference evidence="4" key="1">
    <citation type="submission" date="2020-10" db="EMBL/GenBank/DDBJ databases">
        <title>ChiBAC.</title>
        <authorList>
            <person name="Zenner C."/>
            <person name="Hitch T.C.A."/>
            <person name="Clavel T."/>
        </authorList>
    </citation>
    <scope>NUCLEOTIDE SEQUENCE</scope>
    <source>
        <strain evidence="4">DSM 107454</strain>
    </source>
</reference>
<dbReference type="Gene3D" id="3.40.1190.20">
    <property type="match status" value="1"/>
</dbReference>
<dbReference type="PANTHER" id="PTHR10584:SF166">
    <property type="entry name" value="RIBOKINASE"/>
    <property type="match status" value="1"/>
</dbReference>
<evidence type="ECO:0000256" key="2">
    <source>
        <dbReference type="ARBA" id="ARBA00022777"/>
    </source>
</evidence>
<keyword evidence="5" id="KW-1185">Reference proteome</keyword>
<dbReference type="AlphaFoldDB" id="A0A9D5RAB7"/>
<dbReference type="Proteomes" id="UP000806542">
    <property type="component" value="Unassembled WGS sequence"/>
</dbReference>
<dbReference type="InterPro" id="IPR011611">
    <property type="entry name" value="PfkB_dom"/>
</dbReference>
<name>A0A9D5RAB7_9FIRM</name>
<dbReference type="SUPFAM" id="SSF53613">
    <property type="entry name" value="Ribokinase-like"/>
    <property type="match status" value="1"/>
</dbReference>
<proteinExistence type="predicted"/>
<evidence type="ECO:0000313" key="5">
    <source>
        <dbReference type="Proteomes" id="UP000806542"/>
    </source>
</evidence>
<dbReference type="PROSITE" id="PS00584">
    <property type="entry name" value="PFKB_KINASES_2"/>
    <property type="match status" value="1"/>
</dbReference>
<dbReference type="Pfam" id="PF00294">
    <property type="entry name" value="PfkB"/>
    <property type="match status" value="1"/>
</dbReference>
<dbReference type="CDD" id="cd01166">
    <property type="entry name" value="KdgK"/>
    <property type="match status" value="1"/>
</dbReference>
<dbReference type="GO" id="GO:0016301">
    <property type="term" value="F:kinase activity"/>
    <property type="evidence" value="ECO:0007669"/>
    <property type="project" value="UniProtKB-KW"/>
</dbReference>
<protein>
    <submittedName>
        <fullName evidence="4">Carbohydrate kinase family protein</fullName>
    </submittedName>
</protein>